<dbReference type="GO" id="GO:0031072">
    <property type="term" value="F:heat shock protein binding"/>
    <property type="evidence" value="ECO:0007669"/>
    <property type="project" value="InterPro"/>
</dbReference>
<dbReference type="InterPro" id="IPR012724">
    <property type="entry name" value="DnaJ"/>
</dbReference>
<dbReference type="Pfam" id="PF00684">
    <property type="entry name" value="DnaJ_CXXCXGXG"/>
    <property type="match status" value="1"/>
</dbReference>
<evidence type="ECO:0000256" key="4">
    <source>
        <dbReference type="ARBA" id="ARBA00022737"/>
    </source>
</evidence>
<dbReference type="InterPro" id="IPR018253">
    <property type="entry name" value="DnaJ_domain_CS"/>
</dbReference>
<dbReference type="CDD" id="cd10719">
    <property type="entry name" value="DnaJ_zf"/>
    <property type="match status" value="1"/>
</dbReference>
<evidence type="ECO:0000256" key="1">
    <source>
        <dbReference type="ARBA" id="ARBA00022490"/>
    </source>
</evidence>
<dbReference type="NCBIfam" id="NF008035">
    <property type="entry name" value="PRK10767.1"/>
    <property type="match status" value="1"/>
</dbReference>
<keyword evidence="16" id="KW-1185">Reference proteome</keyword>
<keyword evidence="5 11" id="KW-0863">Zinc-finger</keyword>
<feature type="binding site" evidence="11">
    <location>
        <position position="206"/>
    </location>
    <ligand>
        <name>Zn(2+)</name>
        <dbReference type="ChEBI" id="CHEBI:29105"/>
        <label>1</label>
    </ligand>
</feature>
<evidence type="ECO:0000313" key="16">
    <source>
        <dbReference type="Proteomes" id="UP000215027"/>
    </source>
</evidence>
<name>A0A160T2W9_9CHLR</name>
<feature type="domain" description="J" evidence="13">
    <location>
        <begin position="6"/>
        <end position="70"/>
    </location>
</feature>
<evidence type="ECO:0000256" key="11">
    <source>
        <dbReference type="HAMAP-Rule" id="MF_01152"/>
    </source>
</evidence>
<dbReference type="InterPro" id="IPR008971">
    <property type="entry name" value="HSP40/DnaJ_pept-bd"/>
</dbReference>
<comment type="function">
    <text evidence="11">Participates actively in the response to hyperosmotic and heat shock by preventing the aggregation of stress-denatured proteins and by disaggregating proteins, also in an autonomous, DnaK-independent fashion. Unfolded proteins bind initially to DnaJ; upon interaction with the DnaJ-bound protein, DnaK hydrolyzes its bound ATP, resulting in the formation of a stable complex. GrpE releases ADP from DnaK; ATP binding to DnaK triggers the release of the substrate protein, thus completing the reaction cycle. Several rounds of ATP-dependent interactions between DnaJ, DnaK and GrpE are required for fully efficient folding. Also involved, together with DnaK and GrpE, in the DNA replication of plasmids through activation of initiation proteins.</text>
</comment>
<dbReference type="FunFam" id="2.10.230.10:FF:000002">
    <property type="entry name" value="Molecular chaperone DnaJ"/>
    <property type="match status" value="1"/>
</dbReference>
<dbReference type="GO" id="GO:0006260">
    <property type="term" value="P:DNA replication"/>
    <property type="evidence" value="ECO:0007669"/>
    <property type="project" value="UniProtKB-KW"/>
</dbReference>
<dbReference type="GO" id="GO:0009408">
    <property type="term" value="P:response to heat"/>
    <property type="evidence" value="ECO:0007669"/>
    <property type="project" value="InterPro"/>
</dbReference>
<proteinExistence type="inferred from homology"/>
<reference evidence="15" key="1">
    <citation type="submission" date="2016-01" db="EMBL/GenBank/DDBJ databases">
        <authorList>
            <person name="Mcilroy J.S."/>
            <person name="Karst M S."/>
            <person name="Albertsen M."/>
        </authorList>
    </citation>
    <scope>NUCLEOTIDE SEQUENCE</scope>
    <source>
        <strain evidence="15">Cfx-K</strain>
    </source>
</reference>
<accession>A0A160T2W9</accession>
<dbReference type="GO" id="GO:0005524">
    <property type="term" value="F:ATP binding"/>
    <property type="evidence" value="ECO:0007669"/>
    <property type="project" value="InterPro"/>
</dbReference>
<dbReference type="PANTHER" id="PTHR43096">
    <property type="entry name" value="DNAJ HOMOLOG 1, MITOCHONDRIAL-RELATED"/>
    <property type="match status" value="1"/>
</dbReference>
<feature type="binding site" evidence="11">
    <location>
        <position position="192"/>
    </location>
    <ligand>
        <name>Zn(2+)</name>
        <dbReference type="ChEBI" id="CHEBI:29105"/>
        <label>2</label>
    </ligand>
</feature>
<dbReference type="Pfam" id="PF01556">
    <property type="entry name" value="DnaJ_C"/>
    <property type="match status" value="1"/>
</dbReference>
<evidence type="ECO:0000256" key="6">
    <source>
        <dbReference type="ARBA" id="ARBA00022833"/>
    </source>
</evidence>
<evidence type="ECO:0000256" key="7">
    <source>
        <dbReference type="ARBA" id="ARBA00023016"/>
    </source>
</evidence>
<gene>
    <name evidence="11 15" type="primary">dnaJ</name>
    <name evidence="15" type="ORF">CFX0092_A0962</name>
</gene>
<feature type="domain" description="CR-type" evidence="14">
    <location>
        <begin position="133"/>
        <end position="215"/>
    </location>
</feature>
<evidence type="ECO:0000256" key="2">
    <source>
        <dbReference type="ARBA" id="ARBA00022705"/>
    </source>
</evidence>
<comment type="domain">
    <text evidence="11">The J domain is necessary and sufficient to stimulate DnaK ATPase activity. Zinc center 1 plays an important role in the autonomous, DnaK-independent chaperone activity of DnaJ. Zinc center 2 is essential for interaction with DnaK and for DnaJ activity.</text>
</comment>
<dbReference type="GO" id="GO:0005737">
    <property type="term" value="C:cytoplasm"/>
    <property type="evidence" value="ECO:0007669"/>
    <property type="project" value="UniProtKB-SubCell"/>
</dbReference>
<keyword evidence="2 11" id="KW-0235">DNA replication</keyword>
<dbReference type="RefSeq" id="WP_095042409.1">
    <property type="nucleotide sequence ID" value="NZ_LN890655.1"/>
</dbReference>
<protein>
    <recommendedName>
        <fullName evidence="10 11">Chaperone protein DnaJ</fullName>
    </recommendedName>
</protein>
<dbReference type="PRINTS" id="PR00625">
    <property type="entry name" value="JDOMAIN"/>
</dbReference>
<dbReference type="Gene3D" id="6.20.20.10">
    <property type="match status" value="2"/>
</dbReference>
<comment type="subunit">
    <text evidence="11">Homodimer.</text>
</comment>
<dbReference type="InterPro" id="IPR036410">
    <property type="entry name" value="HSP_DnaJ_Cys-rich_dom_sf"/>
</dbReference>
<feature type="binding site" evidence="11">
    <location>
        <position position="146"/>
    </location>
    <ligand>
        <name>Zn(2+)</name>
        <dbReference type="ChEBI" id="CHEBI:29105"/>
        <label>1</label>
    </ligand>
</feature>
<dbReference type="EMBL" id="LN890655">
    <property type="protein sequence ID" value="CUS02840.2"/>
    <property type="molecule type" value="Genomic_DNA"/>
</dbReference>
<dbReference type="Gene3D" id="2.60.260.20">
    <property type="entry name" value="Urease metallochaperone UreE, N-terminal domain"/>
    <property type="match status" value="2"/>
</dbReference>
<evidence type="ECO:0000259" key="14">
    <source>
        <dbReference type="PROSITE" id="PS51188"/>
    </source>
</evidence>
<keyword evidence="8 11" id="KW-0143">Chaperone</keyword>
<feature type="zinc finger region" description="CR-type" evidence="12">
    <location>
        <begin position="133"/>
        <end position="215"/>
    </location>
</feature>
<keyword evidence="6 11" id="KW-0862">Zinc</keyword>
<feature type="binding site" evidence="11">
    <location>
        <position position="203"/>
    </location>
    <ligand>
        <name>Zn(2+)</name>
        <dbReference type="ChEBI" id="CHEBI:29105"/>
        <label>1</label>
    </ligand>
</feature>
<comment type="subcellular location">
    <subcellularLocation>
        <location evidence="11">Cytoplasm</location>
    </subcellularLocation>
</comment>
<evidence type="ECO:0000313" key="15">
    <source>
        <dbReference type="EMBL" id="CUS02840.2"/>
    </source>
</evidence>
<dbReference type="GO" id="GO:0051082">
    <property type="term" value="F:unfolded protein binding"/>
    <property type="evidence" value="ECO:0007669"/>
    <property type="project" value="UniProtKB-UniRule"/>
</dbReference>
<dbReference type="PROSITE" id="PS00636">
    <property type="entry name" value="DNAJ_1"/>
    <property type="match status" value="1"/>
</dbReference>
<comment type="cofactor">
    <cofactor evidence="11">
        <name>Zn(2+)</name>
        <dbReference type="ChEBI" id="CHEBI:29105"/>
    </cofactor>
    <text evidence="11">Binds 2 Zn(2+) ions per monomer.</text>
</comment>
<keyword evidence="7 11" id="KW-0346">Stress response</keyword>
<feature type="binding site" evidence="11">
    <location>
        <position position="163"/>
    </location>
    <ligand>
        <name>Zn(2+)</name>
        <dbReference type="ChEBI" id="CHEBI:29105"/>
        <label>2</label>
    </ligand>
</feature>
<dbReference type="SUPFAM" id="SSF46565">
    <property type="entry name" value="Chaperone J-domain"/>
    <property type="match status" value="1"/>
</dbReference>
<evidence type="ECO:0000256" key="3">
    <source>
        <dbReference type="ARBA" id="ARBA00022723"/>
    </source>
</evidence>
<keyword evidence="3 11" id="KW-0479">Metal-binding</keyword>
<evidence type="ECO:0000256" key="9">
    <source>
        <dbReference type="ARBA" id="ARBA00061004"/>
    </source>
</evidence>
<dbReference type="PROSITE" id="PS50076">
    <property type="entry name" value="DNAJ_2"/>
    <property type="match status" value="1"/>
</dbReference>
<dbReference type="OrthoDB" id="9779889at2"/>
<comment type="caution">
    <text evidence="11">Lacks conserved residue(s) required for the propagation of feature annotation.</text>
</comment>
<evidence type="ECO:0000259" key="13">
    <source>
        <dbReference type="PROSITE" id="PS50076"/>
    </source>
</evidence>
<evidence type="ECO:0000256" key="12">
    <source>
        <dbReference type="PROSITE-ProRule" id="PRU00546"/>
    </source>
</evidence>
<sequence length="385" mass="41748">MAAKRDYYEVLGVARAATKEELKKQYRSLARQYHPDVNNEPDAGERFKEISEAYEVLSDDDKRAAYDRFGHAGLGNGGFSGFDQGHGGFADIFEEFFGSFGGATGTRRRRRGPRRGSDLRYDLTITFEEAVFGGERDIEYRRAETCPVCSGSGAEPGSRPISCTTCNGSGEVRRVQQSILGQFVNVTTCPTCNGSGEMILDVCRECNGRKQIDRTVTKKVKVPPGVDNDTQIRLTGEGAGGLDGGPPGNLFVVLNVTPHDYFQRRGDDIVLDLQINVAQAALGDELTVPTVDGDTPLSVPGGTQSGRVFRLRGLGVPKLDRSGRGANVGRGDQLVIINVVTPKTLTTEQRDLFQQLARTLGKEVIPQKDKGILGQLKDALGDLFG</sequence>
<organism evidence="15 16">
    <name type="scientific">Candidatus Promineifilum breve</name>
    <dbReference type="NCBI Taxonomy" id="1806508"/>
    <lineage>
        <taxon>Bacteria</taxon>
        <taxon>Bacillati</taxon>
        <taxon>Chloroflexota</taxon>
        <taxon>Ardenticatenia</taxon>
        <taxon>Candidatus Promineifilales</taxon>
        <taxon>Candidatus Promineifilaceae</taxon>
        <taxon>Candidatus Promineifilum</taxon>
    </lineage>
</organism>
<dbReference type="PANTHER" id="PTHR43096:SF48">
    <property type="entry name" value="CHAPERONE PROTEIN DNAJ"/>
    <property type="match status" value="1"/>
</dbReference>
<dbReference type="PROSITE" id="PS51188">
    <property type="entry name" value="ZF_CR"/>
    <property type="match status" value="1"/>
</dbReference>
<dbReference type="SUPFAM" id="SSF49493">
    <property type="entry name" value="HSP40/DnaJ peptide-binding domain"/>
    <property type="match status" value="2"/>
</dbReference>
<dbReference type="CDD" id="cd10747">
    <property type="entry name" value="DnaJ_C"/>
    <property type="match status" value="1"/>
</dbReference>
<dbReference type="FunFam" id="1.10.287.110:FF:000031">
    <property type="entry name" value="Molecular chaperone DnaJ"/>
    <property type="match status" value="1"/>
</dbReference>
<dbReference type="CDD" id="cd06257">
    <property type="entry name" value="DnaJ"/>
    <property type="match status" value="1"/>
</dbReference>
<dbReference type="KEGG" id="pbf:CFX0092_A0962"/>
<dbReference type="InterPro" id="IPR036869">
    <property type="entry name" value="J_dom_sf"/>
</dbReference>
<dbReference type="SMART" id="SM00271">
    <property type="entry name" value="DnaJ"/>
    <property type="match status" value="1"/>
</dbReference>
<dbReference type="NCBIfam" id="TIGR02349">
    <property type="entry name" value="DnaJ_bact"/>
    <property type="match status" value="1"/>
</dbReference>
<keyword evidence="1 11" id="KW-0963">Cytoplasm</keyword>
<dbReference type="AlphaFoldDB" id="A0A160T2W9"/>
<dbReference type="InterPro" id="IPR001305">
    <property type="entry name" value="HSP_DnaJ_Cys-rich_dom"/>
</dbReference>
<dbReference type="InterPro" id="IPR002939">
    <property type="entry name" value="DnaJ_C"/>
</dbReference>
<feature type="binding site" evidence="11">
    <location>
        <position position="166"/>
    </location>
    <ligand>
        <name>Zn(2+)</name>
        <dbReference type="ChEBI" id="CHEBI:29105"/>
        <label>2</label>
    </ligand>
</feature>
<dbReference type="InterPro" id="IPR001623">
    <property type="entry name" value="DnaJ_domain"/>
</dbReference>
<dbReference type="SUPFAM" id="SSF57938">
    <property type="entry name" value="DnaJ/Hsp40 cysteine-rich domain"/>
    <property type="match status" value="1"/>
</dbReference>
<dbReference type="Gene3D" id="1.10.287.110">
    <property type="entry name" value="DnaJ domain"/>
    <property type="match status" value="1"/>
</dbReference>
<evidence type="ECO:0000256" key="8">
    <source>
        <dbReference type="ARBA" id="ARBA00023186"/>
    </source>
</evidence>
<dbReference type="HAMAP" id="MF_01152">
    <property type="entry name" value="DnaJ"/>
    <property type="match status" value="1"/>
</dbReference>
<dbReference type="GO" id="GO:0042026">
    <property type="term" value="P:protein refolding"/>
    <property type="evidence" value="ECO:0007669"/>
    <property type="project" value="TreeGrafter"/>
</dbReference>
<dbReference type="Pfam" id="PF00226">
    <property type="entry name" value="DnaJ"/>
    <property type="match status" value="1"/>
</dbReference>
<feature type="binding site" evidence="11">
    <location>
        <position position="189"/>
    </location>
    <ligand>
        <name>Zn(2+)</name>
        <dbReference type="ChEBI" id="CHEBI:29105"/>
        <label>2</label>
    </ligand>
</feature>
<dbReference type="FunFam" id="2.60.260.20:FF:000005">
    <property type="entry name" value="Chaperone protein dnaJ 1, mitochondrial"/>
    <property type="match status" value="1"/>
</dbReference>
<dbReference type="Proteomes" id="UP000215027">
    <property type="component" value="Chromosome I"/>
</dbReference>
<comment type="similarity">
    <text evidence="9 11">Belongs to the DnaJ family.</text>
</comment>
<evidence type="ECO:0000256" key="5">
    <source>
        <dbReference type="ARBA" id="ARBA00022771"/>
    </source>
</evidence>
<feature type="binding site" evidence="11">
    <location>
        <position position="149"/>
    </location>
    <ligand>
        <name>Zn(2+)</name>
        <dbReference type="ChEBI" id="CHEBI:29105"/>
        <label>1</label>
    </ligand>
</feature>
<keyword evidence="4 11" id="KW-0677">Repeat</keyword>
<evidence type="ECO:0000256" key="10">
    <source>
        <dbReference type="ARBA" id="ARBA00067609"/>
    </source>
</evidence>
<dbReference type="GO" id="GO:0008270">
    <property type="term" value="F:zinc ion binding"/>
    <property type="evidence" value="ECO:0007669"/>
    <property type="project" value="UniProtKB-UniRule"/>
</dbReference>